<feature type="transmembrane region" description="Helical" evidence="6">
    <location>
        <begin position="73"/>
        <end position="93"/>
    </location>
</feature>
<feature type="transmembrane region" description="Helical" evidence="6">
    <location>
        <begin position="187"/>
        <end position="206"/>
    </location>
</feature>
<evidence type="ECO:0000256" key="1">
    <source>
        <dbReference type="ARBA" id="ARBA00004141"/>
    </source>
</evidence>
<dbReference type="SUPFAM" id="SSF103481">
    <property type="entry name" value="Multidrug resistance efflux transporter EmrE"/>
    <property type="match status" value="2"/>
</dbReference>
<evidence type="ECO:0000256" key="3">
    <source>
        <dbReference type="ARBA" id="ARBA00022692"/>
    </source>
</evidence>
<dbReference type="STRING" id="1903179.BI347_19340"/>
<accession>A0A1S1WUK2</accession>
<organism evidence="8 9">
    <name type="scientific">Chromobacterium sphagni</name>
    <dbReference type="NCBI Taxonomy" id="1903179"/>
    <lineage>
        <taxon>Bacteria</taxon>
        <taxon>Pseudomonadati</taxon>
        <taxon>Pseudomonadota</taxon>
        <taxon>Betaproteobacteria</taxon>
        <taxon>Neisseriales</taxon>
        <taxon>Chromobacteriaceae</taxon>
        <taxon>Chromobacterium</taxon>
    </lineage>
</organism>
<evidence type="ECO:0000313" key="9">
    <source>
        <dbReference type="Proteomes" id="UP000180088"/>
    </source>
</evidence>
<dbReference type="OrthoDB" id="4167046at2"/>
<comment type="caution">
    <text evidence="8">The sequence shown here is derived from an EMBL/GenBank/DDBJ whole genome shotgun (WGS) entry which is preliminary data.</text>
</comment>
<keyword evidence="5 6" id="KW-0472">Membrane</keyword>
<keyword evidence="4 6" id="KW-1133">Transmembrane helix</keyword>
<dbReference type="InterPro" id="IPR050638">
    <property type="entry name" value="AA-Vitamin_Transporters"/>
</dbReference>
<sequence>MPPQSSQRNAHILLVLTMLMWSTNFVIARALHSLVGPFTLAFARWGIALCCLLPFALPRLRRNWPRLREQWRLLLLLGTFGIGLTNTFVYWAVQTTSATNAVILNSATPVMVLLLGSLYFRQYLSCRQWGGMAMALSGAMLIVLKGDLRALSGFHFGGGDLLVLAGGLSWAIYTLGLRKLKPGIDPLVLMSVLLLVGEGLLLPLFVRETVLGGLPSLNGAALASLIYLGVLPSVVAYLMYNRAIGMVGTAKAASFLYLMPAFGALQSIWLLGEELHWYHAAGLAAIFCGIALSSLTRPQPAGGAALASKPRASQV</sequence>
<dbReference type="GO" id="GO:0016020">
    <property type="term" value="C:membrane"/>
    <property type="evidence" value="ECO:0007669"/>
    <property type="project" value="UniProtKB-SubCell"/>
</dbReference>
<gene>
    <name evidence="8" type="ORF">BI347_19340</name>
</gene>
<dbReference type="PANTHER" id="PTHR32322:SF2">
    <property type="entry name" value="EAMA DOMAIN-CONTAINING PROTEIN"/>
    <property type="match status" value="1"/>
</dbReference>
<dbReference type="InterPro" id="IPR037185">
    <property type="entry name" value="EmrE-like"/>
</dbReference>
<comment type="subcellular location">
    <subcellularLocation>
        <location evidence="1">Membrane</location>
        <topology evidence="1">Multi-pass membrane protein</topology>
    </subcellularLocation>
</comment>
<dbReference type="Proteomes" id="UP000180088">
    <property type="component" value="Unassembled WGS sequence"/>
</dbReference>
<feature type="transmembrane region" description="Helical" evidence="6">
    <location>
        <begin position="252"/>
        <end position="271"/>
    </location>
</feature>
<feature type="domain" description="EamA" evidence="7">
    <location>
        <begin position="159"/>
        <end position="294"/>
    </location>
</feature>
<reference evidence="8 9" key="1">
    <citation type="submission" date="2016-09" db="EMBL/GenBank/DDBJ databases">
        <title>Chromobacterium muskegensis sp. nov., an insecticidal bacterium isolated from Sphagnum bogs.</title>
        <authorList>
            <person name="Sparks M.E."/>
            <person name="Blackburn M.B."/>
            <person name="Gundersen-Rindal D.E."/>
            <person name="Mitchell A."/>
            <person name="Farrar R."/>
            <person name="Kuhar D."/>
        </authorList>
    </citation>
    <scope>NUCLEOTIDE SEQUENCE [LARGE SCALE GENOMIC DNA]</scope>
    <source>
        <strain evidence="8 9">37-2</strain>
    </source>
</reference>
<evidence type="ECO:0000256" key="6">
    <source>
        <dbReference type="SAM" id="Phobius"/>
    </source>
</evidence>
<dbReference type="EMBL" id="MKCS01000003">
    <property type="protein sequence ID" value="OHX10679.1"/>
    <property type="molecule type" value="Genomic_DNA"/>
</dbReference>
<feature type="domain" description="EamA" evidence="7">
    <location>
        <begin position="10"/>
        <end position="143"/>
    </location>
</feature>
<feature type="transmembrane region" description="Helical" evidence="6">
    <location>
        <begin position="154"/>
        <end position="175"/>
    </location>
</feature>
<evidence type="ECO:0000256" key="5">
    <source>
        <dbReference type="ARBA" id="ARBA00023136"/>
    </source>
</evidence>
<feature type="transmembrane region" description="Helical" evidence="6">
    <location>
        <begin position="99"/>
        <end position="120"/>
    </location>
</feature>
<protein>
    <recommendedName>
        <fullName evidence="7">EamA domain-containing protein</fullName>
    </recommendedName>
</protein>
<evidence type="ECO:0000259" key="7">
    <source>
        <dbReference type="Pfam" id="PF00892"/>
    </source>
</evidence>
<feature type="transmembrane region" description="Helical" evidence="6">
    <location>
        <begin position="38"/>
        <end position="57"/>
    </location>
</feature>
<evidence type="ECO:0000313" key="8">
    <source>
        <dbReference type="EMBL" id="OHX10679.1"/>
    </source>
</evidence>
<evidence type="ECO:0000256" key="2">
    <source>
        <dbReference type="ARBA" id="ARBA00007362"/>
    </source>
</evidence>
<dbReference type="RefSeq" id="WP_071116807.1">
    <property type="nucleotide sequence ID" value="NZ_MKCS01000003.1"/>
</dbReference>
<comment type="similarity">
    <text evidence="2">Belongs to the EamA transporter family.</text>
</comment>
<feature type="transmembrane region" description="Helical" evidence="6">
    <location>
        <begin position="218"/>
        <end position="240"/>
    </location>
</feature>
<proteinExistence type="inferred from homology"/>
<keyword evidence="3 6" id="KW-0812">Transmembrane</keyword>
<feature type="transmembrane region" description="Helical" evidence="6">
    <location>
        <begin position="129"/>
        <end position="148"/>
    </location>
</feature>
<dbReference type="AlphaFoldDB" id="A0A1S1WUK2"/>
<feature type="transmembrane region" description="Helical" evidence="6">
    <location>
        <begin position="277"/>
        <end position="295"/>
    </location>
</feature>
<dbReference type="PANTHER" id="PTHR32322">
    <property type="entry name" value="INNER MEMBRANE TRANSPORTER"/>
    <property type="match status" value="1"/>
</dbReference>
<dbReference type="InterPro" id="IPR000620">
    <property type="entry name" value="EamA_dom"/>
</dbReference>
<dbReference type="Pfam" id="PF00892">
    <property type="entry name" value="EamA"/>
    <property type="match status" value="2"/>
</dbReference>
<name>A0A1S1WUK2_9NEIS</name>
<evidence type="ECO:0000256" key="4">
    <source>
        <dbReference type="ARBA" id="ARBA00022989"/>
    </source>
</evidence>
<feature type="transmembrane region" description="Helical" evidence="6">
    <location>
        <begin position="12"/>
        <end position="32"/>
    </location>
</feature>